<sequence length="670" mass="75876">MTKGVSARYLHIAAKTYQRGAPRKDIGRFCTAQGILQTDRKGRLCDRCEQILTAAWQFEVTSQCKGSFGSLEDWQIRVDASACQLCTLLWNYRTHEDNNKENDGKIELFYTINRPISLSTDSHRNIYIRPSADKPLPTSEVGVQKLRIDEEHFACASVSQADQITWSPAIISQIKLWLRSCLEKHEACPDRLGGGPPLRLIDVNPGGHVLETPRTPDEILALSVHEFPSIKLVATTALSQAVDYVMLSHCWGPGPGLMLTSDAESCFQNCVPPTLLQYIWIDAICINQSNSNEKARKIARMHHIYSQAVVNLSATSASNGSQGMIFERDLRKTAPLILSASLHVVSDIFSRKMLVYPNRWFREVVHGAVNTRGWVYQERILASRVIHFCRDQITWECRELQASEFHPAQHPFIPPDGRGTKTSHYAILGRDGTPQLKTTNLRELDGVWHRLCEQYSSTELTYPTDRLLAISAVARSICNVSSLVPDDYAGGLWKTNLPEDLKWRVCQRRRSPKIDAYCAPSWSWAATHANVIWDIEFAVSQTRSLVEIMAVSVKTIGDDPFSQNPKKQIIRVRWDNDIDEDGAHPAEQVYYILPLTQRLHRDDTLIKLDASVLRKAALAGQYYRVGFLENTRTVSEAAEDLEKWIPNYCKLAADEYCLELDHGRYVIEII</sequence>
<reference evidence="1" key="1">
    <citation type="submission" date="2022-12" db="EMBL/GenBank/DDBJ databases">
        <title>Genome Sequence of Lasiodiplodia mahajangana.</title>
        <authorList>
            <person name="Buettner E."/>
        </authorList>
    </citation>
    <scope>NUCLEOTIDE SEQUENCE</scope>
    <source>
        <strain evidence="1">VT137</strain>
    </source>
</reference>
<evidence type="ECO:0000313" key="2">
    <source>
        <dbReference type="Proteomes" id="UP001153332"/>
    </source>
</evidence>
<name>A0ACC2JEV4_9PEZI</name>
<gene>
    <name evidence="1" type="ORF">O1611_g7659</name>
</gene>
<organism evidence="1 2">
    <name type="scientific">Lasiodiplodia mahajangana</name>
    <dbReference type="NCBI Taxonomy" id="1108764"/>
    <lineage>
        <taxon>Eukaryota</taxon>
        <taxon>Fungi</taxon>
        <taxon>Dikarya</taxon>
        <taxon>Ascomycota</taxon>
        <taxon>Pezizomycotina</taxon>
        <taxon>Dothideomycetes</taxon>
        <taxon>Dothideomycetes incertae sedis</taxon>
        <taxon>Botryosphaeriales</taxon>
        <taxon>Botryosphaeriaceae</taxon>
        <taxon>Lasiodiplodia</taxon>
    </lineage>
</organism>
<dbReference type="Proteomes" id="UP001153332">
    <property type="component" value="Unassembled WGS sequence"/>
</dbReference>
<proteinExistence type="predicted"/>
<dbReference type="EMBL" id="JAPUUL010002088">
    <property type="protein sequence ID" value="KAJ8125980.1"/>
    <property type="molecule type" value="Genomic_DNA"/>
</dbReference>
<protein>
    <submittedName>
        <fullName evidence="1">Uncharacterized protein</fullName>
    </submittedName>
</protein>
<accession>A0ACC2JEV4</accession>
<comment type="caution">
    <text evidence="1">The sequence shown here is derived from an EMBL/GenBank/DDBJ whole genome shotgun (WGS) entry which is preliminary data.</text>
</comment>
<evidence type="ECO:0000313" key="1">
    <source>
        <dbReference type="EMBL" id="KAJ8125980.1"/>
    </source>
</evidence>
<keyword evidence="2" id="KW-1185">Reference proteome</keyword>